<name>A0ACC5RP43_ENTAG</name>
<comment type="caution">
    <text evidence="1">The sequence shown here is derived from an EMBL/GenBank/DDBJ whole genome shotgun (WGS) entry which is preliminary data.</text>
</comment>
<organism evidence="1 2">
    <name type="scientific">Enterobacter agglomerans</name>
    <name type="common">Erwinia herbicola</name>
    <name type="synonym">Pantoea agglomerans</name>
    <dbReference type="NCBI Taxonomy" id="549"/>
    <lineage>
        <taxon>Bacteria</taxon>
        <taxon>Pseudomonadati</taxon>
        <taxon>Pseudomonadota</taxon>
        <taxon>Gammaproteobacteria</taxon>
        <taxon>Enterobacterales</taxon>
        <taxon>Erwiniaceae</taxon>
        <taxon>Pantoea</taxon>
        <taxon>Pantoea agglomerans group</taxon>
    </lineage>
</organism>
<dbReference type="EMBL" id="JAEOXF010000009">
    <property type="protein sequence ID" value="MBK4726479.1"/>
    <property type="molecule type" value="Genomic_DNA"/>
</dbReference>
<proteinExistence type="predicted"/>
<gene>
    <name evidence="1" type="ORF">JJL49_14680</name>
</gene>
<keyword evidence="2" id="KW-1185">Reference proteome</keyword>
<reference evidence="1" key="1">
    <citation type="submission" date="2021-01" db="EMBL/GenBank/DDBJ databases">
        <title>Draft genome of Pantoea agglomerans Eh 335.</title>
        <authorList>
            <person name="Emsley S.A."/>
            <person name="Oline D.K."/>
            <person name="Saw J.H."/>
            <person name="Ushijima B."/>
            <person name="Videau P."/>
            <person name="Koyack M.J."/>
        </authorList>
    </citation>
    <scope>NUCLEOTIDE SEQUENCE</scope>
    <source>
        <strain evidence="1">Eh 335</strain>
    </source>
</reference>
<sequence>MSKINLALPCWAPPEFPEGGRLLLTPEQVRVNYKKQIVEERLYRDKLTQQAGKLVMPPCCHSLHISLFFDGTGNNEKNDTDFANPPHPTNIAKLYHATYQDAESQGYFRYYMPGVGTPFPEINEFSYSGDGLKYAAGGEDRINWALLRLVDALMTAITPTRQALSDSVARDNLATMRAPWPLSGEVNRRRAIDKLLEPLRARVNRVQPHLLAIKLFIYGFSRGAAEARTFVNWLSELFIDPDGDRVELSLLGLPVSIEFLGLLDTVPSVGIAHLVPGFDGHMSWASGTQQLPSASRFPGLMKCCQHFIAAHEQRLSFPLDSVRRPDGRYPSQTQEVVYPGMHSDVGGGYPAADQGKSRGGVGELLSQIILHDLYAAAFDAGAPLTVRADIVTPLIQHMRPSREMSQDSTTEFAVAPVLINRFNLWRETLLTDVPAEDRMPAGKPGYHPQPIPKTLESAVRVQMAWMTAWRIGRYAHNSLLAQPFYLHAPQKDAAGLAEEKREYDKKIAAHHKVLNAVNRQRADWQEKIPPGPPDYDPTNARHQFREAAREFEHDYRHWYRDINGDPLERIAQIALDGVLKHPVYLFNGDDETKEYEQMRKDGDYHYARLFTDRLGTGTRTAPMAELLAFYDDQIHDSRAWFMQSTLGGREPWGGYFRYRMIYCGNIANKQLQLIYLEGKVVGSTQVSGAVEYIVSSRNGQDGVTEVHKVREVASGRVEVLTAAHRLPASNTPGLLAAQESEKIAIAQHQQRVAVINNLLETWGTKIG</sequence>
<protein>
    <submittedName>
        <fullName evidence="1">DUF2235 domain-containing protein</fullName>
    </submittedName>
</protein>
<evidence type="ECO:0000313" key="1">
    <source>
        <dbReference type="EMBL" id="MBK4726479.1"/>
    </source>
</evidence>
<accession>A0ACC5RP43</accession>
<evidence type="ECO:0000313" key="2">
    <source>
        <dbReference type="Proteomes" id="UP000633731"/>
    </source>
</evidence>
<dbReference type="Proteomes" id="UP000633731">
    <property type="component" value="Unassembled WGS sequence"/>
</dbReference>